<sequence length="125" mass="13979">MPSIHCPVHQRNAGSQVVICQIERAQHASLTGYLGREKSQRDKKNMVHRRCICVRQTVNSCQERSRQRSPYEDNSVNCRVSAVSGQRKELAMQLRQEYLNLALAGVHAKSAVGKGPPDLIVMILG</sequence>
<comment type="caution">
    <text evidence="1">The sequence shown here is derived from an EMBL/GenBank/DDBJ whole genome shotgun (WGS) entry which is preliminary data.</text>
</comment>
<name>A0A9W9KFS1_9EURO</name>
<dbReference type="AlphaFoldDB" id="A0A9W9KFS1"/>
<proteinExistence type="predicted"/>
<protein>
    <submittedName>
        <fullName evidence="1">Uncharacterized protein</fullName>
    </submittedName>
</protein>
<evidence type="ECO:0000313" key="1">
    <source>
        <dbReference type="EMBL" id="KAJ5104835.1"/>
    </source>
</evidence>
<keyword evidence="2" id="KW-1185">Reference proteome</keyword>
<reference evidence="1" key="2">
    <citation type="journal article" date="2023" name="IMA Fungus">
        <title>Comparative genomic study of the Penicillium genus elucidates a diverse pangenome and 15 lateral gene transfer events.</title>
        <authorList>
            <person name="Petersen C."/>
            <person name="Sorensen T."/>
            <person name="Nielsen M.R."/>
            <person name="Sondergaard T.E."/>
            <person name="Sorensen J.L."/>
            <person name="Fitzpatrick D.A."/>
            <person name="Frisvad J.C."/>
            <person name="Nielsen K.L."/>
        </authorList>
    </citation>
    <scope>NUCLEOTIDE SEQUENCE</scope>
    <source>
        <strain evidence="1">IBT 34128</strain>
    </source>
</reference>
<evidence type="ECO:0000313" key="2">
    <source>
        <dbReference type="Proteomes" id="UP001141434"/>
    </source>
</evidence>
<dbReference type="EMBL" id="JAPMSZ010000004">
    <property type="protein sequence ID" value="KAJ5104835.1"/>
    <property type="molecule type" value="Genomic_DNA"/>
</dbReference>
<accession>A0A9W9KFS1</accession>
<dbReference type="RefSeq" id="XP_056513831.1">
    <property type="nucleotide sequence ID" value="XM_056652764.1"/>
</dbReference>
<organism evidence="1 2">
    <name type="scientific">Penicillium alfredii</name>
    <dbReference type="NCBI Taxonomy" id="1506179"/>
    <lineage>
        <taxon>Eukaryota</taxon>
        <taxon>Fungi</taxon>
        <taxon>Dikarya</taxon>
        <taxon>Ascomycota</taxon>
        <taxon>Pezizomycotina</taxon>
        <taxon>Eurotiomycetes</taxon>
        <taxon>Eurotiomycetidae</taxon>
        <taxon>Eurotiales</taxon>
        <taxon>Aspergillaceae</taxon>
        <taxon>Penicillium</taxon>
    </lineage>
</organism>
<gene>
    <name evidence="1" type="ORF">NUU61_002182</name>
</gene>
<dbReference type="GeneID" id="81391932"/>
<reference evidence="1" key="1">
    <citation type="submission" date="2022-11" db="EMBL/GenBank/DDBJ databases">
        <authorList>
            <person name="Petersen C."/>
        </authorList>
    </citation>
    <scope>NUCLEOTIDE SEQUENCE</scope>
    <source>
        <strain evidence="1">IBT 34128</strain>
    </source>
</reference>
<dbReference type="Proteomes" id="UP001141434">
    <property type="component" value="Unassembled WGS sequence"/>
</dbReference>